<evidence type="ECO:0000256" key="10">
    <source>
        <dbReference type="ARBA" id="ARBA00047428"/>
    </source>
</evidence>
<dbReference type="Pfam" id="PF01467">
    <property type="entry name" value="CTP_transf_like"/>
    <property type="match status" value="1"/>
</dbReference>
<dbReference type="NCBIfam" id="TIGR00125">
    <property type="entry name" value="cyt_tran_rel"/>
    <property type="match status" value="1"/>
</dbReference>
<keyword evidence="5" id="KW-0547">Nucleotide-binding</keyword>
<feature type="region of interest" description="Disordered" evidence="11">
    <location>
        <begin position="1"/>
        <end position="23"/>
    </location>
</feature>
<dbReference type="InterPro" id="IPR002173">
    <property type="entry name" value="Carboh/pur_kinase_PfkB_CS"/>
</dbReference>
<dbReference type="GO" id="GO:0005524">
    <property type="term" value="F:ATP binding"/>
    <property type="evidence" value="ECO:0007669"/>
    <property type="project" value="UniProtKB-KW"/>
</dbReference>
<evidence type="ECO:0000313" key="15">
    <source>
        <dbReference type="Proteomes" id="UP000011723"/>
    </source>
</evidence>
<dbReference type="GO" id="GO:0033785">
    <property type="term" value="F:heptose 7-phosphate kinase activity"/>
    <property type="evidence" value="ECO:0007669"/>
    <property type="project" value="TreeGrafter"/>
</dbReference>
<evidence type="ECO:0000256" key="8">
    <source>
        <dbReference type="ARBA" id="ARBA00023268"/>
    </source>
</evidence>
<comment type="catalytic activity">
    <reaction evidence="10">
        <text>D-glycero-beta-D-manno-heptose 1-phosphate + ATP + H(+) = ADP-D-glycero-beta-D-manno-heptose + diphosphate</text>
        <dbReference type="Rhea" id="RHEA:27465"/>
        <dbReference type="ChEBI" id="CHEBI:15378"/>
        <dbReference type="ChEBI" id="CHEBI:30616"/>
        <dbReference type="ChEBI" id="CHEBI:33019"/>
        <dbReference type="ChEBI" id="CHEBI:59967"/>
        <dbReference type="ChEBI" id="CHEBI:61593"/>
        <dbReference type="EC" id="2.7.7.70"/>
    </reaction>
</comment>
<comment type="pathway">
    <text evidence="1">Bacterial outer membrane biogenesis; LPS core biosynthesis.</text>
</comment>
<dbReference type="GO" id="GO:0016773">
    <property type="term" value="F:phosphotransferase activity, alcohol group as acceptor"/>
    <property type="evidence" value="ECO:0007669"/>
    <property type="project" value="InterPro"/>
</dbReference>
<name>M1NL31_9CORY</name>
<keyword evidence="6 14" id="KW-0418">Kinase</keyword>
<evidence type="ECO:0000256" key="5">
    <source>
        <dbReference type="ARBA" id="ARBA00022741"/>
    </source>
</evidence>
<evidence type="ECO:0000256" key="9">
    <source>
        <dbReference type="ARBA" id="ARBA00023277"/>
    </source>
</evidence>
<reference evidence="14 15" key="1">
    <citation type="journal article" date="2012" name="Stand. Genomic Sci.">
        <title>Genome sequence of the halotolerant bacterium Corynebacterium halotolerans type strain YIM 70093(T) (= DSM 44683(T)).</title>
        <authorList>
            <person name="Ruckert C."/>
            <person name="Albersmeier A."/>
            <person name="Al-Dilaimi A."/>
            <person name="Niehaus K."/>
            <person name="Szczepanowski R."/>
            <person name="Kalinowski J."/>
        </authorList>
    </citation>
    <scope>NUCLEOTIDE SEQUENCE [LARGE SCALE GENOMIC DNA]</scope>
    <source>
        <strain evidence="14">YIM 70093</strain>
    </source>
</reference>
<dbReference type="PANTHER" id="PTHR46969">
    <property type="entry name" value="BIFUNCTIONAL PROTEIN HLDE"/>
    <property type="match status" value="1"/>
</dbReference>
<evidence type="ECO:0000259" key="12">
    <source>
        <dbReference type="Pfam" id="PF00294"/>
    </source>
</evidence>
<dbReference type="UniPathway" id="UPA00958"/>
<organism evidence="14 15">
    <name type="scientific">Corynebacterium halotolerans YIM 70093 = DSM 44683</name>
    <dbReference type="NCBI Taxonomy" id="1121362"/>
    <lineage>
        <taxon>Bacteria</taxon>
        <taxon>Bacillati</taxon>
        <taxon>Actinomycetota</taxon>
        <taxon>Actinomycetes</taxon>
        <taxon>Mycobacteriales</taxon>
        <taxon>Corynebacteriaceae</taxon>
        <taxon>Corynebacterium</taxon>
    </lineage>
</organism>
<dbReference type="OrthoDB" id="9802794at2"/>
<feature type="compositionally biased region" description="Polar residues" evidence="11">
    <location>
        <begin position="1"/>
        <end position="12"/>
    </location>
</feature>
<dbReference type="PANTHER" id="PTHR46969:SF1">
    <property type="entry name" value="BIFUNCTIONAL PROTEIN HLDE"/>
    <property type="match status" value="1"/>
</dbReference>
<dbReference type="PATRIC" id="fig|1121362.3.peg.1104"/>
<dbReference type="InterPro" id="IPR014729">
    <property type="entry name" value="Rossmann-like_a/b/a_fold"/>
</dbReference>
<evidence type="ECO:0000256" key="2">
    <source>
        <dbReference type="ARBA" id="ARBA00012519"/>
    </source>
</evidence>
<dbReference type="Gene3D" id="3.40.50.620">
    <property type="entry name" value="HUPs"/>
    <property type="match status" value="1"/>
</dbReference>
<protein>
    <recommendedName>
        <fullName evidence="2">D-glycero-beta-D-manno-heptose 1-phosphate adenylyltransferase</fullName>
        <ecNumber evidence="2">2.7.7.70</ecNumber>
    </recommendedName>
</protein>
<dbReference type="EC" id="2.7.7.70" evidence="2"/>
<dbReference type="KEGG" id="chn:A605_05485"/>
<dbReference type="Gene3D" id="3.40.1190.20">
    <property type="match status" value="1"/>
</dbReference>
<evidence type="ECO:0000259" key="13">
    <source>
        <dbReference type="Pfam" id="PF01467"/>
    </source>
</evidence>
<dbReference type="GO" id="GO:0009244">
    <property type="term" value="P:lipopolysaccharide core region biosynthetic process"/>
    <property type="evidence" value="ECO:0007669"/>
    <property type="project" value="UniProtKB-UniPathway"/>
</dbReference>
<dbReference type="HOGENOM" id="CLU_021150_2_1_11"/>
<evidence type="ECO:0000256" key="1">
    <source>
        <dbReference type="ARBA" id="ARBA00004713"/>
    </source>
</evidence>
<evidence type="ECO:0000256" key="6">
    <source>
        <dbReference type="ARBA" id="ARBA00022777"/>
    </source>
</evidence>
<dbReference type="RefSeq" id="WP_015400522.1">
    <property type="nucleotide sequence ID" value="NC_020302.1"/>
</dbReference>
<dbReference type="NCBIfam" id="TIGR02199">
    <property type="entry name" value="rfaE_dom_II"/>
    <property type="match status" value="1"/>
</dbReference>
<keyword evidence="4 14" id="KW-0548">Nucleotidyltransferase</keyword>
<accession>M1NL31</accession>
<sequence>MTISTKHTSTAGGQPGSRADARPAAVRATTELNPDMPLQLAALAPTVTVIGDVILDTWIYGTSERLAREAPAPVVDRTHEVFAPGGAANTAMNLAALGARVRMVGLTGDDDSGARLRELLTEAGVDTELLLADPAVKTTTKSRVVVDGQVLFRLDTACGEAPDGALARLADAGCAAATDTDAVVVCDYDGAVHRTELATRLGSLAERPLVVVDAHDPRHWAPARPDLVTPNCGEAEAVLEDRLGAGKDRVDAVVRHHVDLLERTGAGQVVVTLDKDGTALVDASGLVHRTWANPATEKQASGAGDTFVAALTLARAADLPVPAAVDLAQAAADVVVHRLGTSLCSTGDLVRHLSDVHDALVPTDELLARVREHRAAGQRIILTNGCFDVLHRGHTAYLNKAKQLGDVLIVAVNDDDSVRRLKGPDRPVNPLSDRAGVLASLSSVDYVTSFSTDTPIPLISELEPDIYVKGGDYTPEMLAETAVVEAHGGQVRIMDYVSDHSTTAVVERMRRRTALNGALNGEGGGDARA</sequence>
<evidence type="ECO:0000313" key="14">
    <source>
        <dbReference type="EMBL" id="AGF72103.1"/>
    </source>
</evidence>
<dbReference type="STRING" id="1121362.A605_05485"/>
<dbReference type="SUPFAM" id="SSF52374">
    <property type="entry name" value="Nucleotidylyl transferase"/>
    <property type="match status" value="1"/>
</dbReference>
<dbReference type="PROSITE" id="PS00583">
    <property type="entry name" value="PFKB_KINASES_1"/>
    <property type="match status" value="1"/>
</dbReference>
<dbReference type="eggNOG" id="COG0615">
    <property type="taxonomic scope" value="Bacteria"/>
</dbReference>
<dbReference type="EMBL" id="CP003697">
    <property type="protein sequence ID" value="AGF72103.1"/>
    <property type="molecule type" value="Genomic_DNA"/>
</dbReference>
<evidence type="ECO:0000256" key="3">
    <source>
        <dbReference type="ARBA" id="ARBA00022679"/>
    </source>
</evidence>
<keyword evidence="3 14" id="KW-0808">Transferase</keyword>
<dbReference type="GO" id="GO:0033786">
    <property type="term" value="F:heptose-1-phosphate adenylyltransferase activity"/>
    <property type="evidence" value="ECO:0007669"/>
    <property type="project" value="TreeGrafter"/>
</dbReference>
<feature type="domain" description="Cytidyltransferase-like" evidence="13">
    <location>
        <begin position="382"/>
        <end position="480"/>
    </location>
</feature>
<dbReference type="AlphaFoldDB" id="M1NL31"/>
<dbReference type="InterPro" id="IPR011611">
    <property type="entry name" value="PfkB_dom"/>
</dbReference>
<keyword evidence="7" id="KW-0067">ATP-binding</keyword>
<keyword evidence="15" id="KW-1185">Reference proteome</keyword>
<dbReference type="InterPro" id="IPR004821">
    <property type="entry name" value="Cyt_trans-like"/>
</dbReference>
<feature type="domain" description="Carbohydrate kinase PfkB" evidence="12">
    <location>
        <begin position="47"/>
        <end position="344"/>
    </location>
</feature>
<dbReference type="eggNOG" id="COG2870">
    <property type="taxonomic scope" value="Bacteria"/>
</dbReference>
<evidence type="ECO:0000256" key="7">
    <source>
        <dbReference type="ARBA" id="ARBA00022840"/>
    </source>
</evidence>
<dbReference type="Proteomes" id="UP000011723">
    <property type="component" value="Chromosome"/>
</dbReference>
<dbReference type="InterPro" id="IPR029056">
    <property type="entry name" value="Ribokinase-like"/>
</dbReference>
<evidence type="ECO:0000256" key="11">
    <source>
        <dbReference type="SAM" id="MobiDB-lite"/>
    </source>
</evidence>
<evidence type="ECO:0000256" key="4">
    <source>
        <dbReference type="ARBA" id="ARBA00022695"/>
    </source>
</evidence>
<proteinExistence type="predicted"/>
<dbReference type="GO" id="GO:0005829">
    <property type="term" value="C:cytosol"/>
    <property type="evidence" value="ECO:0007669"/>
    <property type="project" value="TreeGrafter"/>
</dbReference>
<dbReference type="InterPro" id="IPR011914">
    <property type="entry name" value="RfaE_dom_II"/>
</dbReference>
<gene>
    <name evidence="14" type="ORF">A605_05485</name>
</gene>
<dbReference type="SUPFAM" id="SSF53613">
    <property type="entry name" value="Ribokinase-like"/>
    <property type="match status" value="1"/>
</dbReference>
<keyword evidence="9" id="KW-0119">Carbohydrate metabolism</keyword>
<dbReference type="Pfam" id="PF00294">
    <property type="entry name" value="PfkB"/>
    <property type="match status" value="1"/>
</dbReference>
<keyword evidence="8" id="KW-0511">Multifunctional enzyme</keyword>